<dbReference type="OrthoDB" id="1104827at2759"/>
<feature type="compositionally biased region" description="Basic and acidic residues" evidence="1">
    <location>
        <begin position="119"/>
        <end position="129"/>
    </location>
</feature>
<organism evidence="3 4">
    <name type="scientific">Fibroporia radiculosa</name>
    <dbReference type="NCBI Taxonomy" id="599839"/>
    <lineage>
        <taxon>Eukaryota</taxon>
        <taxon>Fungi</taxon>
        <taxon>Dikarya</taxon>
        <taxon>Basidiomycota</taxon>
        <taxon>Agaricomycotina</taxon>
        <taxon>Agaricomycetes</taxon>
        <taxon>Polyporales</taxon>
        <taxon>Fibroporiaceae</taxon>
        <taxon>Fibroporia</taxon>
    </lineage>
</organism>
<dbReference type="HOGENOM" id="CLU_1948852_0_0_1"/>
<dbReference type="InParanoid" id="J4GIS8"/>
<evidence type="ECO:0000313" key="4">
    <source>
        <dbReference type="Proteomes" id="UP000006352"/>
    </source>
</evidence>
<feature type="compositionally biased region" description="Low complexity" evidence="1">
    <location>
        <begin position="104"/>
        <end position="113"/>
    </location>
</feature>
<dbReference type="RefSeq" id="XP_012176779.1">
    <property type="nucleotide sequence ID" value="XM_012321389.1"/>
</dbReference>
<gene>
    <name evidence="3" type="ORF">FIBRA_09056</name>
</gene>
<dbReference type="InterPro" id="IPR014767">
    <property type="entry name" value="DAD_dom"/>
</dbReference>
<feature type="domain" description="DAD" evidence="2">
    <location>
        <begin position="26"/>
        <end position="55"/>
    </location>
</feature>
<dbReference type="AlphaFoldDB" id="J4GIS8"/>
<feature type="compositionally biased region" description="Basic and acidic residues" evidence="1">
    <location>
        <begin position="1"/>
        <end position="20"/>
    </location>
</feature>
<name>J4GIS8_9APHY</name>
<dbReference type="STRING" id="599839.J4GIS8"/>
<reference evidence="3 4" key="1">
    <citation type="journal article" date="2012" name="Appl. Environ. Microbiol.">
        <title>Short-read sequencing for genomic analysis of the brown rot fungus Fibroporia radiculosa.</title>
        <authorList>
            <person name="Tang J.D."/>
            <person name="Perkins A.D."/>
            <person name="Sonstegard T.S."/>
            <person name="Schroeder S.G."/>
            <person name="Burgess S.C."/>
            <person name="Diehl S.V."/>
        </authorList>
    </citation>
    <scope>NUCLEOTIDE SEQUENCE [LARGE SCALE GENOMIC DNA]</scope>
    <source>
        <strain evidence="3 4">TFFH 294</strain>
    </source>
</reference>
<feature type="region of interest" description="Disordered" evidence="1">
    <location>
        <begin position="42"/>
        <end position="81"/>
    </location>
</feature>
<feature type="region of interest" description="Disordered" evidence="1">
    <location>
        <begin position="95"/>
        <end position="129"/>
    </location>
</feature>
<dbReference type="Proteomes" id="UP000006352">
    <property type="component" value="Unassembled WGS sequence"/>
</dbReference>
<evidence type="ECO:0000259" key="2">
    <source>
        <dbReference type="PROSITE" id="PS51231"/>
    </source>
</evidence>
<dbReference type="PROSITE" id="PS51231">
    <property type="entry name" value="DAD"/>
    <property type="match status" value="1"/>
</dbReference>
<sequence>MEKRRQVAEESKANRQKLAEEAAAIDDGDHAVLDDLLEKLRNGESAGRKARRNRSTVSRPPPPLALSADALLGTAPSGNDTVDIAKDMLARLKSDGFETVPPVSQSTSSSQTARRSRRRQESHSFDSIG</sequence>
<dbReference type="GeneID" id="24101658"/>
<proteinExistence type="predicted"/>
<feature type="region of interest" description="Disordered" evidence="1">
    <location>
        <begin position="1"/>
        <end position="30"/>
    </location>
</feature>
<dbReference type="EMBL" id="HE797490">
    <property type="protein sequence ID" value="CCM06758.1"/>
    <property type="molecule type" value="Genomic_DNA"/>
</dbReference>
<evidence type="ECO:0000313" key="3">
    <source>
        <dbReference type="EMBL" id="CCM06758.1"/>
    </source>
</evidence>
<evidence type="ECO:0000256" key="1">
    <source>
        <dbReference type="SAM" id="MobiDB-lite"/>
    </source>
</evidence>
<accession>J4GIS8</accession>
<keyword evidence="4" id="KW-1185">Reference proteome</keyword>
<protein>
    <recommendedName>
        <fullName evidence="2">DAD domain-containing protein</fullName>
    </recommendedName>
</protein>